<dbReference type="EMBL" id="AGZS01000006">
    <property type="protein sequence ID" value="EJD64745.1"/>
    <property type="molecule type" value="Genomic_DNA"/>
</dbReference>
<gene>
    <name evidence="4" type="ORF">HMPREF9156_01240</name>
</gene>
<evidence type="ECO:0000313" key="4">
    <source>
        <dbReference type="EMBL" id="EJD64745.1"/>
    </source>
</evidence>
<accession>J0D461</accession>
<dbReference type="NCBIfam" id="TIGR03943">
    <property type="entry name" value="TIGR03943 family putative permease subunit"/>
    <property type="match status" value="1"/>
</dbReference>
<dbReference type="PANTHER" id="PTHR40047">
    <property type="entry name" value="UPF0703 PROTEIN YCGQ"/>
    <property type="match status" value="1"/>
</dbReference>
<dbReference type="InterPro" id="IPR048447">
    <property type="entry name" value="DUF1980_C"/>
</dbReference>
<evidence type="ECO:0000259" key="3">
    <source>
        <dbReference type="Pfam" id="PF21537"/>
    </source>
</evidence>
<dbReference type="AlphaFoldDB" id="J0D461"/>
<comment type="caution">
    <text evidence="4">The sequence shown here is derived from an EMBL/GenBank/DDBJ whole genome shotgun (WGS) entry which is preliminary data.</text>
</comment>
<keyword evidence="5" id="KW-1185">Reference proteome</keyword>
<evidence type="ECO:0000256" key="1">
    <source>
        <dbReference type="SAM" id="MobiDB-lite"/>
    </source>
</evidence>
<feature type="region of interest" description="Disordered" evidence="1">
    <location>
        <begin position="104"/>
        <end position="123"/>
    </location>
</feature>
<dbReference type="InterPro" id="IPR052955">
    <property type="entry name" value="UPF0703_membrane_permease"/>
</dbReference>
<sequence>MTGYDTDSVRCAPSAAQASSQEYAQGPRQMPAHADAFDVIQALASLCSSAAFIYLLVSGRYARFVTPRLVPVLWIAALALLAWGAAGVLRIAGVRRQAHPGICRGDGRAENKGRNGNSGCCGGNNNGSSHAAESGIHIGLHIWTRWLRLLVLLLPVTLLAVPYTAFASTLATSLGSPPAYESSFSSGQSESGKLPGLDRAKKAITIDAAHFGPWFEEIGAHPDAYSGYSVTVAGFVEHTAMNTGKDFTVSRMLMTCCVQDMTAFGFTVKGNSTVKKAGDSVREHQWVMVTGKIRTYKSASRDAEDGVVIEPDKVEKTADVQGYFYR</sequence>
<keyword evidence="2" id="KW-0812">Transmembrane</keyword>
<feature type="transmembrane region" description="Helical" evidence="2">
    <location>
        <begin position="146"/>
        <end position="166"/>
    </location>
</feature>
<keyword evidence="2" id="KW-1133">Transmembrane helix</keyword>
<proteinExistence type="predicted"/>
<dbReference type="STRING" id="857290.HMPREF9156_01240"/>
<dbReference type="Pfam" id="PF21537">
    <property type="entry name" value="DUF1980_C"/>
    <property type="match status" value="1"/>
</dbReference>
<evidence type="ECO:0000313" key="5">
    <source>
        <dbReference type="Proteomes" id="UP000006415"/>
    </source>
</evidence>
<reference evidence="4 5" key="1">
    <citation type="submission" date="2012-01" db="EMBL/GenBank/DDBJ databases">
        <title>The Genome Sequence of Scardovia wiggsiae F0424.</title>
        <authorList>
            <consortium name="The Broad Institute Genome Sequencing Platform"/>
            <person name="Earl A."/>
            <person name="Ward D."/>
            <person name="Feldgarden M."/>
            <person name="Gevers D."/>
            <person name="Izard J."/>
            <person name="Ganesan A."/>
            <person name="Baranova O.V."/>
            <person name="Blanton J.M."/>
            <person name="Tanner A.C."/>
            <person name="Mathney J."/>
            <person name="Dewhirst F.E."/>
            <person name="Young S.K."/>
            <person name="Zeng Q."/>
            <person name="Gargeya S."/>
            <person name="Fitzgerald M."/>
            <person name="Haas B."/>
            <person name="Abouelleil A."/>
            <person name="Alvarado L."/>
            <person name="Arachchi H.M."/>
            <person name="Berlin A."/>
            <person name="Chapman S.B."/>
            <person name="Gearin G."/>
            <person name="Goldberg J."/>
            <person name="Griggs A."/>
            <person name="Gujja S."/>
            <person name="Hansen M."/>
            <person name="Heiman D."/>
            <person name="Howarth C."/>
            <person name="Larimer J."/>
            <person name="Lui A."/>
            <person name="MacDonald P.J.P."/>
            <person name="McCowen C."/>
            <person name="Montmayeur A."/>
            <person name="Murphy C."/>
            <person name="Neiman D."/>
            <person name="Pearson M."/>
            <person name="Priest M."/>
            <person name="Roberts A."/>
            <person name="Saif S."/>
            <person name="Shea T."/>
            <person name="Sisk P."/>
            <person name="Stolte C."/>
            <person name="Sykes S."/>
            <person name="Wortman J."/>
            <person name="Nusbaum C."/>
            <person name="Birren B."/>
        </authorList>
    </citation>
    <scope>NUCLEOTIDE SEQUENCE [LARGE SCALE GENOMIC DNA]</scope>
    <source>
        <strain evidence="4 5">F0424</strain>
    </source>
</reference>
<dbReference type="HOGENOM" id="CLU_070027_0_0_11"/>
<dbReference type="RefSeq" id="WP_007148303.1">
    <property type="nucleotide sequence ID" value="NZ_AKCI01000001.1"/>
</dbReference>
<dbReference type="OrthoDB" id="3240181at2"/>
<keyword evidence="2" id="KW-0472">Membrane</keyword>
<feature type="transmembrane region" description="Helical" evidence="2">
    <location>
        <begin position="36"/>
        <end position="57"/>
    </location>
</feature>
<dbReference type="Proteomes" id="UP000006415">
    <property type="component" value="Unassembled WGS sequence"/>
</dbReference>
<dbReference type="InterPro" id="IPR015402">
    <property type="entry name" value="DUF1980"/>
</dbReference>
<feature type="domain" description="DUF1980" evidence="3">
    <location>
        <begin position="190"/>
        <end position="326"/>
    </location>
</feature>
<dbReference type="PANTHER" id="PTHR40047:SF1">
    <property type="entry name" value="UPF0703 PROTEIN YCGQ"/>
    <property type="match status" value="1"/>
</dbReference>
<dbReference type="eggNOG" id="COG3689">
    <property type="taxonomic scope" value="Bacteria"/>
</dbReference>
<organism evidence="4 5">
    <name type="scientific">Scardovia wiggsiae F0424</name>
    <dbReference type="NCBI Taxonomy" id="857290"/>
    <lineage>
        <taxon>Bacteria</taxon>
        <taxon>Bacillati</taxon>
        <taxon>Actinomycetota</taxon>
        <taxon>Actinomycetes</taxon>
        <taxon>Bifidobacteriales</taxon>
        <taxon>Bifidobacteriaceae</taxon>
        <taxon>Scardovia</taxon>
    </lineage>
</organism>
<feature type="transmembrane region" description="Helical" evidence="2">
    <location>
        <begin position="69"/>
        <end position="89"/>
    </location>
</feature>
<protein>
    <submittedName>
        <fullName evidence="4">TIGR03943 family protein</fullName>
    </submittedName>
</protein>
<evidence type="ECO:0000256" key="2">
    <source>
        <dbReference type="SAM" id="Phobius"/>
    </source>
</evidence>
<name>J0D461_9BIFI</name>